<dbReference type="Pfam" id="PF14234">
    <property type="entry name" value="DUF4336"/>
    <property type="match status" value="1"/>
</dbReference>
<evidence type="ECO:0000313" key="1">
    <source>
        <dbReference type="EMBL" id="KAL1525703.1"/>
    </source>
</evidence>
<organism evidence="1 2">
    <name type="scientific">Prymnesium parvum</name>
    <name type="common">Toxic golden alga</name>
    <dbReference type="NCBI Taxonomy" id="97485"/>
    <lineage>
        <taxon>Eukaryota</taxon>
        <taxon>Haptista</taxon>
        <taxon>Haptophyta</taxon>
        <taxon>Prymnesiophyceae</taxon>
        <taxon>Prymnesiales</taxon>
        <taxon>Prymnesiaceae</taxon>
        <taxon>Prymnesium</taxon>
    </lineage>
</organism>
<dbReference type="AlphaFoldDB" id="A0AB34JXI4"/>
<evidence type="ECO:0008006" key="3">
    <source>
        <dbReference type="Google" id="ProtNLM"/>
    </source>
</evidence>
<dbReference type="SUPFAM" id="SSF56281">
    <property type="entry name" value="Metallo-hydrolase/oxidoreductase"/>
    <property type="match status" value="1"/>
</dbReference>
<name>A0AB34JXI4_PRYPA</name>
<evidence type="ECO:0000313" key="2">
    <source>
        <dbReference type="Proteomes" id="UP001515480"/>
    </source>
</evidence>
<dbReference type="PANTHER" id="PTHR33835:SF1">
    <property type="entry name" value="METALLO-BETA-LACTAMASE DOMAIN-CONTAINING PROTEIN"/>
    <property type="match status" value="1"/>
</dbReference>
<comment type="caution">
    <text evidence="1">The sequence shown here is derived from an EMBL/GenBank/DDBJ whole genome shotgun (WGS) entry which is preliminary data.</text>
</comment>
<dbReference type="Proteomes" id="UP001515480">
    <property type="component" value="Unassembled WGS sequence"/>
</dbReference>
<dbReference type="InterPro" id="IPR036866">
    <property type="entry name" value="RibonucZ/Hydroxyglut_hydro"/>
</dbReference>
<dbReference type="EMBL" id="JBGBPQ010000004">
    <property type="protein sequence ID" value="KAL1525703.1"/>
    <property type="molecule type" value="Genomic_DNA"/>
</dbReference>
<reference evidence="1 2" key="1">
    <citation type="journal article" date="2024" name="Science">
        <title>Giant polyketide synthase enzymes in the biosynthesis of giant marine polyether toxins.</title>
        <authorList>
            <person name="Fallon T.R."/>
            <person name="Shende V.V."/>
            <person name="Wierzbicki I.H."/>
            <person name="Pendleton A.L."/>
            <person name="Watervoot N.F."/>
            <person name="Auber R.P."/>
            <person name="Gonzalez D.J."/>
            <person name="Wisecaver J.H."/>
            <person name="Moore B.S."/>
        </authorList>
    </citation>
    <scope>NUCLEOTIDE SEQUENCE [LARGE SCALE GENOMIC DNA]</scope>
    <source>
        <strain evidence="1 2">12B1</strain>
    </source>
</reference>
<dbReference type="PANTHER" id="PTHR33835">
    <property type="entry name" value="YALI0C07656P"/>
    <property type="match status" value="1"/>
</dbReference>
<accession>A0AB34JXI4</accession>
<dbReference type="InterPro" id="IPR025638">
    <property type="entry name" value="DUF4336"/>
</dbReference>
<sequence length="280" mass="31167">MLALASAALALTPPPVRRPAPALLRDRQPTWSNPQGATLTQIREDVWLAERPFYPTLPGLQGTDVGCKMCVVRLPDGTLWVHAPVALDDALRRALAELGEVRHIVTPNTEHQKWAAPWILEFPDAASYAPPGLREKKPEVGWKRSLEELCDLGVTSSAPPAEWGGAIQLCWLKDRVPLTSVPFFNEVVFAHVPSRTLIVTDLWWNYPSSDDVPTSSKIWKAAMDNIYRPVYNRLMRGPNWDESYDTIMGFDFDYIAPCHGEPVATDGKAVLARHLAKIAS</sequence>
<proteinExistence type="predicted"/>
<keyword evidence="2" id="KW-1185">Reference proteome</keyword>
<protein>
    <recommendedName>
        <fullName evidence="3">DUF4336 domain-containing protein</fullName>
    </recommendedName>
</protein>
<gene>
    <name evidence="1" type="ORF">AB1Y20_020549</name>
</gene>